<feature type="domain" description="Fe/B12 periplasmic-binding" evidence="2">
    <location>
        <begin position="34"/>
        <end position="293"/>
    </location>
</feature>
<feature type="chain" id="PRO_5004569732" evidence="1">
    <location>
        <begin position="29"/>
        <end position="305"/>
    </location>
</feature>
<reference evidence="3 4" key="1">
    <citation type="journal article" date="2013" name="Stand. Genomic Sci.">
        <title>Genome sequence of the reddish-pigmented Rubellimicrobium thermophilum type strain (DSM 16684(T)), a member of the Roseobacter clade.</title>
        <authorList>
            <person name="Fiebig A."/>
            <person name="Riedel T."/>
            <person name="Gronow S."/>
            <person name="Petersen J."/>
            <person name="Klenk H.P."/>
            <person name="Goker M."/>
        </authorList>
    </citation>
    <scope>NUCLEOTIDE SEQUENCE [LARGE SCALE GENOMIC DNA]</scope>
    <source>
        <strain evidence="3 4">DSM 16684</strain>
    </source>
</reference>
<dbReference type="SUPFAM" id="SSF53807">
    <property type="entry name" value="Helical backbone' metal receptor"/>
    <property type="match status" value="1"/>
</dbReference>
<sequence length="305" mass="30970">MIGPMFTRRGALLLLGLLASVPMAPALRAEGATRVIAAGGSVAEIVFALGAGDRLIARDSTSSFPPEVLDLPDIGYLRTLSAENLLALSPDLILAEHDAGPPEAVEILQRSGIPLIVLPEAFDAEGVATKIAIVAEALGLPERGAALSGQVRASFAQAAGAAAALPHAPKVMFILSMQGGRLMVSGRGTSADAMIRLAGGQNAVDGYEGYKALTDEAAIAAAPEIILVMDRSGDLAVTLEDIRAHPALSLTPAARNGHVVAMDGLYLLGFGPRAGKAAQELAGRFGDILAGQTGDEAADQAGDGG</sequence>
<dbReference type="HOGENOM" id="CLU_038034_6_0_5"/>
<gene>
    <name evidence="3" type="ORF">ruthe_00151</name>
</gene>
<dbReference type="EMBL" id="AOLV01000002">
    <property type="protein sequence ID" value="EPX87749.1"/>
    <property type="molecule type" value="Genomic_DNA"/>
</dbReference>
<name>S9SMU9_9RHOB</name>
<protein>
    <submittedName>
        <fullName evidence="3">ABC-type hemin transport system, periplasmic component</fullName>
    </submittedName>
</protein>
<evidence type="ECO:0000259" key="2">
    <source>
        <dbReference type="PROSITE" id="PS50983"/>
    </source>
</evidence>
<organism evidence="3 4">
    <name type="scientific">Rubellimicrobium thermophilum DSM 16684</name>
    <dbReference type="NCBI Taxonomy" id="1123069"/>
    <lineage>
        <taxon>Bacteria</taxon>
        <taxon>Pseudomonadati</taxon>
        <taxon>Pseudomonadota</taxon>
        <taxon>Alphaproteobacteria</taxon>
        <taxon>Rhodobacterales</taxon>
        <taxon>Roseobacteraceae</taxon>
        <taxon>Rubellimicrobium</taxon>
    </lineage>
</organism>
<dbReference type="AlphaFoldDB" id="S9SMU9"/>
<dbReference type="Gene3D" id="3.40.50.1980">
    <property type="entry name" value="Nitrogenase molybdenum iron protein domain"/>
    <property type="match status" value="2"/>
</dbReference>
<dbReference type="PATRIC" id="fig|1123069.3.peg.156"/>
<dbReference type="Proteomes" id="UP000015346">
    <property type="component" value="Unassembled WGS sequence"/>
</dbReference>
<dbReference type="InterPro" id="IPR050902">
    <property type="entry name" value="ABC_Transporter_SBP"/>
</dbReference>
<dbReference type="InterPro" id="IPR002491">
    <property type="entry name" value="ABC_transptr_periplasmic_BD"/>
</dbReference>
<keyword evidence="1" id="KW-0732">Signal</keyword>
<keyword evidence="4" id="KW-1185">Reference proteome</keyword>
<feature type="signal peptide" evidence="1">
    <location>
        <begin position="1"/>
        <end position="28"/>
    </location>
</feature>
<evidence type="ECO:0000256" key="1">
    <source>
        <dbReference type="SAM" id="SignalP"/>
    </source>
</evidence>
<proteinExistence type="predicted"/>
<evidence type="ECO:0000313" key="4">
    <source>
        <dbReference type="Proteomes" id="UP000015346"/>
    </source>
</evidence>
<dbReference type="STRING" id="1123069.ruthe_00151"/>
<evidence type="ECO:0000313" key="3">
    <source>
        <dbReference type="EMBL" id="EPX87749.1"/>
    </source>
</evidence>
<dbReference type="OrthoDB" id="9797736at2"/>
<dbReference type="PANTHER" id="PTHR30535">
    <property type="entry name" value="VITAMIN B12-BINDING PROTEIN"/>
    <property type="match status" value="1"/>
</dbReference>
<dbReference type="PROSITE" id="PS50983">
    <property type="entry name" value="FE_B12_PBP"/>
    <property type="match status" value="1"/>
</dbReference>
<comment type="caution">
    <text evidence="3">The sequence shown here is derived from an EMBL/GenBank/DDBJ whole genome shotgun (WGS) entry which is preliminary data.</text>
</comment>
<dbReference type="Pfam" id="PF01497">
    <property type="entry name" value="Peripla_BP_2"/>
    <property type="match status" value="1"/>
</dbReference>
<accession>S9SMU9</accession>
<dbReference type="PANTHER" id="PTHR30535:SF4">
    <property type="entry name" value="HEMIN-BINDING PERIPLASMIC PROTEIN HMUT"/>
    <property type="match status" value="1"/>
</dbReference>